<sequence>MRNQLARFRGPTILLATAVAGVIAVAPVTPSVRPGQLPDIRLTADDASWQPALDQLLDAMQQAVAQDSALPFATPDSAATLMTSLQNTNYELLMAGISRVTELFNGWFFQSPEVVGGDAADPRQYFQFFTPDIYYHATAGLAPGATYELTGTVGGGTEALAIATEEITGSTAVSKSSLELGHNLVVNPNGTFTVYIGPTDPSGAVNYLNDTDATAQGDASLLIRDMLGNSAQGPTNVSIHCVADCPAFFAIPSTGLFPGAGDSAADAAGTSGTQITSLDSLLTTLFTAFANIVGPFNSENMGLAQIAGIELPANTMGALTPETSLFATGLPSADVSAGNFDLDPGQALIVKVPDVAAGYSGIELMNVYGAGLPSTLAQTTLNNTQAFHDADGYTYYVVSATNPGVANWLDSSGVTRGEIFARFENLPDGTDPTGLPVTTQVVPVDEVSHYLPADTPTVSPEEYAADMAQRVFSYDYALDVSREHAQPDWVIQQLLLHGLQGLMGTDNYDAVFGSEPVTPLALRFSDALSPDFGAVLHDVLTNPVGSLEAVINNVPLLASDIGLPMELAVGQTVLSLLLPQQLGSLLDSVLLDPNSGIVAGLLNARDDLATAILTANGGFPTELGVQAAQEWANMAELVSSTPITTLADLGSLFSLVDFPW</sequence>
<name>A0A1S1NLT0_9MYCO</name>
<organism evidence="1 2">
    <name type="scientific">Mycobacterium talmoniae</name>
    <dbReference type="NCBI Taxonomy" id="1858794"/>
    <lineage>
        <taxon>Bacteria</taxon>
        <taxon>Bacillati</taxon>
        <taxon>Actinomycetota</taxon>
        <taxon>Actinomycetes</taxon>
        <taxon>Mycobacteriales</taxon>
        <taxon>Mycobacteriaceae</taxon>
        <taxon>Mycobacterium</taxon>
    </lineage>
</organism>
<dbReference type="EMBL" id="MLQM01000065">
    <property type="protein sequence ID" value="OHV03736.1"/>
    <property type="molecule type" value="Genomic_DNA"/>
</dbReference>
<evidence type="ECO:0000313" key="1">
    <source>
        <dbReference type="EMBL" id="OHV03736.1"/>
    </source>
</evidence>
<gene>
    <name evidence="1" type="ORF">BKN37_13505</name>
</gene>
<evidence type="ECO:0008006" key="3">
    <source>
        <dbReference type="Google" id="ProtNLM"/>
    </source>
</evidence>
<protein>
    <recommendedName>
        <fullName evidence="3">DUF1214 domain-containing protein</fullName>
    </recommendedName>
</protein>
<dbReference type="Proteomes" id="UP000179734">
    <property type="component" value="Unassembled WGS sequence"/>
</dbReference>
<evidence type="ECO:0000313" key="2">
    <source>
        <dbReference type="Proteomes" id="UP000179734"/>
    </source>
</evidence>
<reference evidence="1 2" key="1">
    <citation type="submission" date="2016-10" db="EMBL/GenBank/DDBJ databases">
        <title>Genome sequence of Mycobacterium talmonii.</title>
        <authorList>
            <person name="Greninger A.L."/>
            <person name="Elliott B."/>
            <person name="Vasireddy S."/>
            <person name="Vasireddy R."/>
        </authorList>
    </citation>
    <scope>NUCLEOTIDE SEQUENCE [LARGE SCALE GENOMIC DNA]</scope>
    <source>
        <strain evidence="2">NE-TNMC-100812</strain>
    </source>
</reference>
<keyword evidence="2" id="KW-1185">Reference proteome</keyword>
<comment type="caution">
    <text evidence="1">The sequence shown here is derived from an EMBL/GenBank/DDBJ whole genome shotgun (WGS) entry which is preliminary data.</text>
</comment>
<proteinExistence type="predicted"/>
<dbReference type="AlphaFoldDB" id="A0A1S1NLT0"/>
<dbReference type="RefSeq" id="WP_071026609.1">
    <property type="nucleotide sequence ID" value="NZ_MLQM01000065.1"/>
</dbReference>
<accession>A0A1S1NLT0</accession>